<dbReference type="NCBIfam" id="NF045718">
    <property type="entry name" value="two_CW_domain"/>
    <property type="match status" value="1"/>
</dbReference>
<comment type="caution">
    <text evidence="1">The sequence shown here is derived from an EMBL/GenBank/DDBJ whole genome shotgun (WGS) entry which is preliminary data.</text>
</comment>
<keyword evidence="2" id="KW-1185">Reference proteome</keyword>
<evidence type="ECO:0000313" key="2">
    <source>
        <dbReference type="Proteomes" id="UP000316238"/>
    </source>
</evidence>
<sequence length="104" mass="11380">MDKKNCWEVKQCGREIGGPKAAEFGVCPAAGEQRADGIHEGKNGGRCCWVIAGTLCKGANAQGSYIEKFCSDCHTCEFYSIVKKEEEPKFKVGLIIMKEMKSKG</sequence>
<dbReference type="AlphaFoldDB" id="A0A521G3T4"/>
<name>A0A521G3T4_9BACT</name>
<reference evidence="1" key="1">
    <citation type="submission" date="2017-07" db="EMBL/GenBank/DDBJ databases">
        <title>The cable genome - Insights into the physiology and evolution of filamentous bacteria capable of sulfide oxidation via long distance electron transfer.</title>
        <authorList>
            <person name="Thorup C."/>
            <person name="Bjerg J.T."/>
            <person name="Schreiber L."/>
            <person name="Nielsen L.P."/>
            <person name="Kjeldsen K.U."/>
            <person name="Boesen T."/>
            <person name="Boggild A."/>
            <person name="Meysman F."/>
            <person name="Geelhoed J."/>
            <person name="Schramm A."/>
        </authorList>
    </citation>
    <scope>NUCLEOTIDE SEQUENCE [LARGE SCALE GENOMIC DNA]</scope>
    <source>
        <strain evidence="1">GS</strain>
    </source>
</reference>
<dbReference type="Proteomes" id="UP000316238">
    <property type="component" value="Unassembled WGS sequence"/>
</dbReference>
<accession>A0A521G3T4</accession>
<dbReference type="EMBL" id="NQJD01000004">
    <property type="protein sequence ID" value="TAA75689.1"/>
    <property type="molecule type" value="Genomic_DNA"/>
</dbReference>
<dbReference type="InterPro" id="IPR054687">
    <property type="entry name" value="Two-CW_dom"/>
</dbReference>
<gene>
    <name evidence="1" type="ORF">CDV28_10430</name>
</gene>
<evidence type="ECO:0000313" key="1">
    <source>
        <dbReference type="EMBL" id="TAA75689.1"/>
    </source>
</evidence>
<organism evidence="1 2">
    <name type="scientific">Candidatus Electronema aureum</name>
    <dbReference type="NCBI Taxonomy" id="2005002"/>
    <lineage>
        <taxon>Bacteria</taxon>
        <taxon>Pseudomonadati</taxon>
        <taxon>Thermodesulfobacteriota</taxon>
        <taxon>Desulfobulbia</taxon>
        <taxon>Desulfobulbales</taxon>
        <taxon>Desulfobulbaceae</taxon>
        <taxon>Candidatus Electronema</taxon>
    </lineage>
</organism>
<protein>
    <submittedName>
        <fullName evidence="1">Uncharacterized protein</fullName>
    </submittedName>
</protein>
<proteinExistence type="predicted"/>